<evidence type="ECO:0000313" key="1">
    <source>
        <dbReference type="EMBL" id="MCE8053171.1"/>
    </source>
</evidence>
<organism evidence="1 2">
    <name type="scientific">Billgrantia desiderata</name>
    <dbReference type="NCBI Taxonomy" id="52021"/>
    <lineage>
        <taxon>Bacteria</taxon>
        <taxon>Pseudomonadati</taxon>
        <taxon>Pseudomonadota</taxon>
        <taxon>Gammaproteobacteria</taxon>
        <taxon>Oceanospirillales</taxon>
        <taxon>Halomonadaceae</taxon>
        <taxon>Billgrantia</taxon>
    </lineage>
</organism>
<dbReference type="Proteomes" id="UP001320178">
    <property type="component" value="Unassembled WGS sequence"/>
</dbReference>
<reference evidence="1" key="2">
    <citation type="journal article" date="2021" name="Front. Microbiol.">
        <title>Aerobic Denitrification and Heterotrophic Sulfur Oxidation in the Genus Halomonas Revealed by Six Novel Species Characterizations and Genome-Based Analysis.</title>
        <authorList>
            <person name="Wang L."/>
            <person name="Shao Z."/>
        </authorList>
    </citation>
    <scope>NUCLEOTIDE SEQUENCE</scope>
    <source>
        <strain evidence="1">MCCC 1A05776</strain>
    </source>
</reference>
<dbReference type="AlphaFoldDB" id="A0AAW4YYZ1"/>
<name>A0AAW4YYZ1_9GAMM</name>
<dbReference type="RefSeq" id="WP_234240512.1">
    <property type="nucleotide sequence ID" value="NZ_JABFTS010000009.1"/>
</dbReference>
<sequence length="77" mass="8325">MTDHTPMNEMDAAPEGLNREHRDMALSRARHCIEAAIEELHAAAIGDPLPPGRAYITAVALEEAGDTLEDLLEGLYG</sequence>
<gene>
    <name evidence="1" type="ORF">HOP61_17915</name>
</gene>
<comment type="caution">
    <text evidence="1">The sequence shown here is derived from an EMBL/GenBank/DDBJ whole genome shotgun (WGS) entry which is preliminary data.</text>
</comment>
<accession>A0AAW4YYZ1</accession>
<evidence type="ECO:0000313" key="2">
    <source>
        <dbReference type="Proteomes" id="UP001320178"/>
    </source>
</evidence>
<proteinExistence type="predicted"/>
<reference evidence="1" key="1">
    <citation type="submission" date="2020-05" db="EMBL/GenBank/DDBJ databases">
        <authorList>
            <person name="Wang L."/>
            <person name="Shao Z."/>
        </authorList>
    </citation>
    <scope>NUCLEOTIDE SEQUENCE</scope>
    <source>
        <strain evidence="1">MCCC 1A05776</strain>
    </source>
</reference>
<dbReference type="EMBL" id="JABFTS010000009">
    <property type="protein sequence ID" value="MCE8053171.1"/>
    <property type="molecule type" value="Genomic_DNA"/>
</dbReference>
<protein>
    <submittedName>
        <fullName evidence="1">Uncharacterized protein</fullName>
    </submittedName>
</protein>